<organism evidence="2 3">
    <name type="scientific">Denitratimonas tolerans</name>
    <dbReference type="NCBI Taxonomy" id="1338420"/>
    <lineage>
        <taxon>Bacteria</taxon>
        <taxon>Pseudomonadati</taxon>
        <taxon>Pseudomonadota</taxon>
        <taxon>Gammaproteobacteria</taxon>
        <taxon>Lysobacterales</taxon>
        <taxon>Lysobacteraceae</taxon>
        <taxon>Denitratimonas</taxon>
    </lineage>
</organism>
<evidence type="ECO:0000313" key="3">
    <source>
        <dbReference type="Proteomes" id="UP001364472"/>
    </source>
</evidence>
<accession>A0AAW9R3U2</accession>
<reference evidence="2 3" key="1">
    <citation type="journal article" date="2016" name="Antonie Van Leeuwenhoek">
        <title>Denitratimonas tolerans gen. nov., sp. nov., a denitrifying bacterium isolated from a bioreactor for tannery wastewater treatment.</title>
        <authorList>
            <person name="Han S.I."/>
            <person name="Kim J.O."/>
            <person name="Lee Y.R."/>
            <person name="Ekpeghere K.I."/>
            <person name="Koh S.C."/>
            <person name="Whang K.S."/>
        </authorList>
    </citation>
    <scope>NUCLEOTIDE SEQUENCE [LARGE SCALE GENOMIC DNA]</scope>
    <source>
        <strain evidence="2 3">KACC 17565</strain>
    </source>
</reference>
<name>A0AAW9R3U2_9GAMM</name>
<feature type="transmembrane region" description="Helical" evidence="1">
    <location>
        <begin position="154"/>
        <end position="177"/>
    </location>
</feature>
<keyword evidence="1" id="KW-1133">Transmembrane helix</keyword>
<dbReference type="RefSeq" id="WP_337334363.1">
    <property type="nucleotide sequence ID" value="NZ_JBBDHC010000003.1"/>
</dbReference>
<feature type="transmembrane region" description="Helical" evidence="1">
    <location>
        <begin position="189"/>
        <end position="210"/>
    </location>
</feature>
<comment type="caution">
    <text evidence="2">The sequence shown here is derived from an EMBL/GenBank/DDBJ whole genome shotgun (WGS) entry which is preliminary data.</text>
</comment>
<feature type="transmembrane region" description="Helical" evidence="1">
    <location>
        <begin position="113"/>
        <end position="133"/>
    </location>
</feature>
<feature type="transmembrane region" description="Helical" evidence="1">
    <location>
        <begin position="20"/>
        <end position="41"/>
    </location>
</feature>
<keyword evidence="1" id="KW-0472">Membrane</keyword>
<feature type="transmembrane region" description="Helical" evidence="1">
    <location>
        <begin position="86"/>
        <end position="107"/>
    </location>
</feature>
<sequence>MSPTHAPVPFWNRLPEIARYPFRGAALISLIVFSLGSLLGLLPGIGWILRIVIWLATYRYAFEILLRTAHGQMEAPEITAHTDAGVAWRFLGLWVIYFALFLAAGLIAGLVGAILAMLVLTLLLPGAIISLAIDGTLGHAINPATSFAIMSRIGAPYFAAFGLLFVIQTSAATAEYWLSQHAPVLSLPLSTAAAVWGIFAAFHLMGYLVFQYREALGFEPGDGFGKPALRNRDTDLMDEAQALVADGQTEAALARLTGEMRERALPLDAHELYRKLLRAKGDGAALLAHAPPYLDRLLLEKQDRRALGLARESLDASRDFTPHQPEDGHRLALRARDSGQAQLAIDLWLAMIKRWPRDPVRGDWALGAADLLVQRDRLTLARQVLEYAARGLDPEPAARIQEALARLPAA</sequence>
<protein>
    <recommendedName>
        <fullName evidence="4">DUF4013 domain-containing protein</fullName>
    </recommendedName>
</protein>
<proteinExistence type="predicted"/>
<gene>
    <name evidence="2" type="ORF">WB794_03005</name>
</gene>
<evidence type="ECO:0000313" key="2">
    <source>
        <dbReference type="EMBL" id="MEJ1248644.1"/>
    </source>
</evidence>
<keyword evidence="3" id="KW-1185">Reference proteome</keyword>
<dbReference type="Proteomes" id="UP001364472">
    <property type="component" value="Unassembled WGS sequence"/>
</dbReference>
<dbReference type="EMBL" id="JBBDHC010000003">
    <property type="protein sequence ID" value="MEJ1248644.1"/>
    <property type="molecule type" value="Genomic_DNA"/>
</dbReference>
<evidence type="ECO:0008006" key="4">
    <source>
        <dbReference type="Google" id="ProtNLM"/>
    </source>
</evidence>
<keyword evidence="1" id="KW-0812">Transmembrane</keyword>
<dbReference type="AlphaFoldDB" id="A0AAW9R3U2"/>
<evidence type="ECO:0000256" key="1">
    <source>
        <dbReference type="SAM" id="Phobius"/>
    </source>
</evidence>